<keyword evidence="8" id="KW-1185">Reference proteome</keyword>
<comment type="function">
    <text evidence="6">Specifically methylates the pseudouridine at position 1915 (m3Psi1915) in 23S rRNA.</text>
</comment>
<reference evidence="8" key="1">
    <citation type="submission" date="2015-09" db="EMBL/GenBank/DDBJ databases">
        <authorList>
            <person name="Wibberg D."/>
        </authorList>
    </citation>
    <scope>NUCLEOTIDE SEQUENCE [LARGE SCALE GENOMIC DNA]</scope>
    <source>
        <strain evidence="8">SD1D</strain>
    </source>
</reference>
<dbReference type="Gene3D" id="3.40.1280.10">
    <property type="match status" value="1"/>
</dbReference>
<gene>
    <name evidence="6" type="primary">rlmH</name>
    <name evidence="7" type="ORF">SD1D_0759</name>
</gene>
<dbReference type="SUPFAM" id="SSF75217">
    <property type="entry name" value="alpha/beta knot"/>
    <property type="match status" value="1"/>
</dbReference>
<proteinExistence type="inferred from homology"/>
<comment type="subcellular location">
    <subcellularLocation>
        <location evidence="6">Cytoplasm</location>
    </subcellularLocation>
</comment>
<dbReference type="InterPro" id="IPR029026">
    <property type="entry name" value="tRNA_m1G_MTases_N"/>
</dbReference>
<dbReference type="PANTHER" id="PTHR33603">
    <property type="entry name" value="METHYLTRANSFERASE"/>
    <property type="match status" value="1"/>
</dbReference>
<dbReference type="EC" id="2.1.1.177" evidence="6"/>
<keyword evidence="6" id="KW-0963">Cytoplasm</keyword>
<evidence type="ECO:0000256" key="5">
    <source>
        <dbReference type="ARBA" id="ARBA00038303"/>
    </source>
</evidence>
<evidence type="ECO:0000256" key="1">
    <source>
        <dbReference type="ARBA" id="ARBA00022552"/>
    </source>
</evidence>
<keyword evidence="4 6" id="KW-0949">S-adenosyl-L-methionine</keyword>
<dbReference type="HAMAP" id="MF_00658">
    <property type="entry name" value="23SrRNA_methyltr_H"/>
    <property type="match status" value="1"/>
</dbReference>
<dbReference type="KEGG" id="hsd:SD1D_0759"/>
<dbReference type="GO" id="GO:0005737">
    <property type="term" value="C:cytoplasm"/>
    <property type="evidence" value="ECO:0007669"/>
    <property type="project" value="UniProtKB-SubCell"/>
</dbReference>
<feature type="binding site" evidence="6">
    <location>
        <position position="54"/>
    </location>
    <ligand>
        <name>S-adenosyl-L-methionine</name>
        <dbReference type="ChEBI" id="CHEBI:59789"/>
    </ligand>
</feature>
<dbReference type="AlphaFoldDB" id="A0A0K8J498"/>
<dbReference type="Pfam" id="PF02590">
    <property type="entry name" value="SPOUT_MTase"/>
    <property type="match status" value="1"/>
</dbReference>
<keyword evidence="1 6" id="KW-0698">rRNA processing</keyword>
<name>A0A0K8J498_9FIRM</name>
<evidence type="ECO:0000313" key="7">
    <source>
        <dbReference type="EMBL" id="CUH92307.1"/>
    </source>
</evidence>
<dbReference type="RefSeq" id="WP_058257682.1">
    <property type="nucleotide sequence ID" value="NZ_LN879430.1"/>
</dbReference>
<comment type="subunit">
    <text evidence="6">Homodimer.</text>
</comment>
<comment type="similarity">
    <text evidence="5 6">Belongs to the RNA methyltransferase RlmH family.</text>
</comment>
<dbReference type="GO" id="GO:0070038">
    <property type="term" value="F:rRNA (pseudouridine-N3-)-methyltransferase activity"/>
    <property type="evidence" value="ECO:0007669"/>
    <property type="project" value="UniProtKB-UniRule"/>
</dbReference>
<comment type="caution">
    <text evidence="6">Lacks conserved residue(s) required for the propagation of feature annotation.</text>
</comment>
<comment type="catalytic activity">
    <reaction evidence="6">
        <text>pseudouridine(1915) in 23S rRNA + S-adenosyl-L-methionine = N(3)-methylpseudouridine(1915) in 23S rRNA + S-adenosyl-L-homocysteine + H(+)</text>
        <dbReference type="Rhea" id="RHEA:42752"/>
        <dbReference type="Rhea" id="RHEA-COMP:10221"/>
        <dbReference type="Rhea" id="RHEA-COMP:10222"/>
        <dbReference type="ChEBI" id="CHEBI:15378"/>
        <dbReference type="ChEBI" id="CHEBI:57856"/>
        <dbReference type="ChEBI" id="CHEBI:59789"/>
        <dbReference type="ChEBI" id="CHEBI:65314"/>
        <dbReference type="ChEBI" id="CHEBI:74486"/>
        <dbReference type="EC" id="2.1.1.177"/>
    </reaction>
</comment>
<dbReference type="EMBL" id="LN879430">
    <property type="protein sequence ID" value="CUH92307.1"/>
    <property type="molecule type" value="Genomic_DNA"/>
</dbReference>
<keyword evidence="3 6" id="KW-0808">Transferase</keyword>
<dbReference type="PANTHER" id="PTHR33603:SF1">
    <property type="entry name" value="RIBOSOMAL RNA LARGE SUBUNIT METHYLTRANSFERASE H"/>
    <property type="match status" value="1"/>
</dbReference>
<sequence>MKIRIINTEKIKEKYVKDAIQEYTKRLSAYCKVEYVEAKNPSKEITDKSYVIKIDKHGEQLSSEQLAEKVVEIGVSGNSHITIFLGEDDIEADYVLSISQMDIDINILLIIIYEQIYRAYRIINNAPYHK</sequence>
<evidence type="ECO:0000313" key="8">
    <source>
        <dbReference type="Proteomes" id="UP000196053"/>
    </source>
</evidence>
<dbReference type="Proteomes" id="UP000196053">
    <property type="component" value="Chromosome I"/>
</dbReference>
<evidence type="ECO:0000256" key="6">
    <source>
        <dbReference type="HAMAP-Rule" id="MF_00658"/>
    </source>
</evidence>
<organism evidence="7 8">
    <name type="scientific">Herbinix luporum</name>
    <dbReference type="NCBI Taxonomy" id="1679721"/>
    <lineage>
        <taxon>Bacteria</taxon>
        <taxon>Bacillati</taxon>
        <taxon>Bacillota</taxon>
        <taxon>Clostridia</taxon>
        <taxon>Lachnospirales</taxon>
        <taxon>Lachnospiraceae</taxon>
        <taxon>Herbinix</taxon>
    </lineage>
</organism>
<evidence type="ECO:0000256" key="2">
    <source>
        <dbReference type="ARBA" id="ARBA00022603"/>
    </source>
</evidence>
<evidence type="ECO:0000256" key="4">
    <source>
        <dbReference type="ARBA" id="ARBA00022691"/>
    </source>
</evidence>
<keyword evidence="2 6" id="KW-0489">Methyltransferase</keyword>
<dbReference type="InterPro" id="IPR003742">
    <property type="entry name" value="RlmH-like"/>
</dbReference>
<feature type="binding site" evidence="6">
    <location>
        <position position="86"/>
    </location>
    <ligand>
        <name>S-adenosyl-L-methionine</name>
        <dbReference type="ChEBI" id="CHEBI:59789"/>
    </ligand>
</feature>
<accession>A0A0K8J498</accession>
<dbReference type="OrthoDB" id="9806643at2"/>
<dbReference type="InterPro" id="IPR029028">
    <property type="entry name" value="Alpha/beta_knot_MTases"/>
</dbReference>
<evidence type="ECO:0000256" key="3">
    <source>
        <dbReference type="ARBA" id="ARBA00022679"/>
    </source>
</evidence>
<protein>
    <recommendedName>
        <fullName evidence="6">Ribosomal RNA large subunit methyltransferase H</fullName>
        <ecNumber evidence="6">2.1.1.177</ecNumber>
    </recommendedName>
    <alternativeName>
        <fullName evidence="6">23S rRNA (pseudouridine1915-N3)-methyltransferase</fullName>
    </alternativeName>
    <alternativeName>
        <fullName evidence="6">23S rRNA m3Psi1915 methyltransferase</fullName>
    </alternativeName>
    <alternativeName>
        <fullName evidence="6">rRNA (pseudouridine-N3-)-methyltransferase RlmH</fullName>
    </alternativeName>
</protein>